<accession>A0A918DQ28</accession>
<evidence type="ECO:0000313" key="1">
    <source>
        <dbReference type="EMBL" id="GGO77866.1"/>
    </source>
</evidence>
<dbReference type="InterPro" id="IPR023214">
    <property type="entry name" value="HAD_sf"/>
</dbReference>
<dbReference type="PANTHER" id="PTHR43481">
    <property type="entry name" value="FRUCTOSE-1-PHOSPHATE PHOSPHATASE"/>
    <property type="match status" value="1"/>
</dbReference>
<sequence>MSLHAILFDHDGTLVDSEATHLQLWRQVVAPFGVEIRERDYWEQMLGVPVERNAADLIRIYGIDAGATELVQAKLEANERFLRDSCFPAMPGASRILQSLAGQVRLGLVSGSQRNCVEASLRGHGWQTLFEQVVTGDDVSRNKPRPDGYLKALEQMRLEASDCLAVEDTEVGVRAARAAGLQVIAIRSPLAGSHDFSAASAVVDSLEGAHDWIRTEYKEISS</sequence>
<dbReference type="SFLD" id="SFLDS00003">
    <property type="entry name" value="Haloacid_Dehalogenase"/>
    <property type="match status" value="1"/>
</dbReference>
<dbReference type="GO" id="GO:0050308">
    <property type="term" value="F:sugar-phosphatase activity"/>
    <property type="evidence" value="ECO:0007669"/>
    <property type="project" value="TreeGrafter"/>
</dbReference>
<protein>
    <submittedName>
        <fullName evidence="1">Haloacid dehalogenase</fullName>
    </submittedName>
</protein>
<dbReference type="InterPro" id="IPR036412">
    <property type="entry name" value="HAD-like_sf"/>
</dbReference>
<reference evidence="1 2" key="1">
    <citation type="journal article" date="2014" name="Int. J. Syst. Evol. Microbiol.">
        <title>Complete genome sequence of Corynebacterium casei LMG S-19264T (=DSM 44701T), isolated from a smear-ripened cheese.</title>
        <authorList>
            <consortium name="US DOE Joint Genome Institute (JGI-PGF)"/>
            <person name="Walter F."/>
            <person name="Albersmeier A."/>
            <person name="Kalinowski J."/>
            <person name="Ruckert C."/>
        </authorList>
    </citation>
    <scope>NUCLEOTIDE SEQUENCE [LARGE SCALE GENOMIC DNA]</scope>
    <source>
        <strain evidence="1 2">CGMCC 1.7286</strain>
    </source>
</reference>
<dbReference type="NCBIfam" id="TIGR01509">
    <property type="entry name" value="HAD-SF-IA-v3"/>
    <property type="match status" value="1"/>
</dbReference>
<gene>
    <name evidence="1" type="ORF">GCM10011348_08400</name>
</gene>
<organism evidence="1 2">
    <name type="scientific">Marinobacterium nitratireducens</name>
    <dbReference type="NCBI Taxonomy" id="518897"/>
    <lineage>
        <taxon>Bacteria</taxon>
        <taxon>Pseudomonadati</taxon>
        <taxon>Pseudomonadota</taxon>
        <taxon>Gammaproteobacteria</taxon>
        <taxon>Oceanospirillales</taxon>
        <taxon>Oceanospirillaceae</taxon>
        <taxon>Marinobacterium</taxon>
    </lineage>
</organism>
<dbReference type="Proteomes" id="UP000599578">
    <property type="component" value="Unassembled WGS sequence"/>
</dbReference>
<keyword evidence="2" id="KW-1185">Reference proteome</keyword>
<evidence type="ECO:0000313" key="2">
    <source>
        <dbReference type="Proteomes" id="UP000599578"/>
    </source>
</evidence>
<dbReference type="PRINTS" id="PR00413">
    <property type="entry name" value="HADHALOGNASE"/>
</dbReference>
<dbReference type="SUPFAM" id="SSF56784">
    <property type="entry name" value="HAD-like"/>
    <property type="match status" value="1"/>
</dbReference>
<comment type="caution">
    <text evidence="1">The sequence shown here is derived from an EMBL/GenBank/DDBJ whole genome shotgun (WGS) entry which is preliminary data.</text>
</comment>
<dbReference type="PANTHER" id="PTHR43481:SF4">
    <property type="entry name" value="GLYCEROL-1-PHOSPHATE PHOSPHOHYDROLASE 1-RELATED"/>
    <property type="match status" value="1"/>
</dbReference>
<dbReference type="InterPro" id="IPR041492">
    <property type="entry name" value="HAD_2"/>
</dbReference>
<dbReference type="InterPro" id="IPR051806">
    <property type="entry name" value="HAD-like_SPP"/>
</dbReference>
<dbReference type="InterPro" id="IPR023198">
    <property type="entry name" value="PGP-like_dom2"/>
</dbReference>
<dbReference type="Gene3D" id="1.10.150.240">
    <property type="entry name" value="Putative phosphatase, domain 2"/>
    <property type="match status" value="1"/>
</dbReference>
<dbReference type="AlphaFoldDB" id="A0A918DQ28"/>
<dbReference type="InterPro" id="IPR006439">
    <property type="entry name" value="HAD-SF_hydro_IA"/>
</dbReference>
<dbReference type="Gene3D" id="3.40.50.1000">
    <property type="entry name" value="HAD superfamily/HAD-like"/>
    <property type="match status" value="1"/>
</dbReference>
<dbReference type="SFLD" id="SFLDG01129">
    <property type="entry name" value="C1.5:_HAD__Beta-PGM__Phosphata"/>
    <property type="match status" value="1"/>
</dbReference>
<name>A0A918DQ28_9GAMM</name>
<dbReference type="SFLD" id="SFLDG01135">
    <property type="entry name" value="C1.5.6:_HAD__Beta-PGM__Phospha"/>
    <property type="match status" value="1"/>
</dbReference>
<dbReference type="EMBL" id="BMLT01000002">
    <property type="protein sequence ID" value="GGO77866.1"/>
    <property type="molecule type" value="Genomic_DNA"/>
</dbReference>
<dbReference type="Pfam" id="PF13419">
    <property type="entry name" value="HAD_2"/>
    <property type="match status" value="1"/>
</dbReference>
<proteinExistence type="predicted"/>